<dbReference type="OrthoDB" id="4339140at2"/>
<reference evidence="2 3" key="1">
    <citation type="submission" date="2019-08" db="EMBL/GenBank/DDBJ databases">
        <title>Actinomadura sp. nov. CYP1-5 isolated from mountain soil.</title>
        <authorList>
            <person name="Songsumanus A."/>
            <person name="Kuncharoen N."/>
            <person name="Kudo T."/>
            <person name="Yuki M."/>
            <person name="Igarashi Y."/>
            <person name="Tanasupawat S."/>
        </authorList>
    </citation>
    <scope>NUCLEOTIDE SEQUENCE [LARGE SCALE GENOMIC DNA]</scope>
    <source>
        <strain evidence="2 3">GKU157</strain>
    </source>
</reference>
<dbReference type="AlphaFoldDB" id="A0A5D0UGF8"/>
<feature type="transmembrane region" description="Helical" evidence="1">
    <location>
        <begin position="205"/>
        <end position="223"/>
    </location>
</feature>
<dbReference type="RefSeq" id="WP_148348621.1">
    <property type="nucleotide sequence ID" value="NZ_JBHSBF010000022.1"/>
</dbReference>
<feature type="transmembrane region" description="Helical" evidence="1">
    <location>
        <begin position="235"/>
        <end position="256"/>
    </location>
</feature>
<comment type="caution">
    <text evidence="2">The sequence shown here is derived from an EMBL/GenBank/DDBJ whole genome shotgun (WGS) entry which is preliminary data.</text>
</comment>
<feature type="transmembrane region" description="Helical" evidence="1">
    <location>
        <begin position="392"/>
        <end position="411"/>
    </location>
</feature>
<keyword evidence="1" id="KW-0812">Transmembrane</keyword>
<evidence type="ECO:0000313" key="2">
    <source>
        <dbReference type="EMBL" id="TYC17478.1"/>
    </source>
</evidence>
<keyword evidence="1" id="KW-1133">Transmembrane helix</keyword>
<evidence type="ECO:0000256" key="1">
    <source>
        <dbReference type="SAM" id="Phobius"/>
    </source>
</evidence>
<feature type="transmembrane region" description="Helical" evidence="1">
    <location>
        <begin position="177"/>
        <end position="198"/>
    </location>
</feature>
<feature type="transmembrane region" description="Helical" evidence="1">
    <location>
        <begin position="90"/>
        <end position="110"/>
    </location>
</feature>
<dbReference type="Proteomes" id="UP000322634">
    <property type="component" value="Unassembled WGS sequence"/>
</dbReference>
<feature type="transmembrane region" description="Helical" evidence="1">
    <location>
        <begin position="277"/>
        <end position="299"/>
    </location>
</feature>
<feature type="transmembrane region" description="Helical" evidence="1">
    <location>
        <begin position="116"/>
        <end position="140"/>
    </location>
</feature>
<evidence type="ECO:0000313" key="3">
    <source>
        <dbReference type="Proteomes" id="UP000322634"/>
    </source>
</evidence>
<sequence>MTAAPGDVEIHGDRVAELRERMADLCAGAVDALEVTAGLEAEGINDEAARGYGHPDVFALAEDLYTSTPRRPPEGERSEAPWRAVPWRHLLRGVLFGLPGLCYVVGAPVLTRTGAGVLLVLSLVLAWTVSQGTAYLGYVRLGYGKRDAASRVLRYGLGVGLLLVVPVTVAAGELMDAGAMATAMSAGLGCYLLSATVVQVHGGEVRLFLALLPGVGAAAVHLARHRGGPLHSVPTAVWAAWAMSLAATTALAVLATRRAREPRRKRAPGRVVTRRDLWSALPFSLFGLLTGGLLTYTLLSALAGRHVPAGTTTVAVLSLSLSMGGAEWILYAYRRRVHDLLRTHTGMDAFTRAARAALGGALARYAASLLALVVAAGVVARLPATGVNLRTLGGFAELGCAFFLALILQACARVGVVLALYTCALAAEAGAALAVPHVAPGTVQLVIAGVLLAALMAYAARVLARATSHR</sequence>
<proteinExistence type="predicted"/>
<feature type="transmembrane region" description="Helical" evidence="1">
    <location>
        <begin position="418"/>
        <end position="439"/>
    </location>
</feature>
<keyword evidence="3" id="KW-1185">Reference proteome</keyword>
<keyword evidence="1" id="KW-0472">Membrane</keyword>
<gene>
    <name evidence="2" type="ORF">FXF65_05575</name>
</gene>
<accession>A0A5D0UGF8</accession>
<protein>
    <submittedName>
        <fullName evidence="2">Uncharacterized protein</fullName>
    </submittedName>
</protein>
<dbReference type="EMBL" id="VSFF01000002">
    <property type="protein sequence ID" value="TYC17478.1"/>
    <property type="molecule type" value="Genomic_DNA"/>
</dbReference>
<organism evidence="2 3">
    <name type="scientific">Actinomadura syzygii</name>
    <dbReference type="NCBI Taxonomy" id="1427538"/>
    <lineage>
        <taxon>Bacteria</taxon>
        <taxon>Bacillati</taxon>
        <taxon>Actinomycetota</taxon>
        <taxon>Actinomycetes</taxon>
        <taxon>Streptosporangiales</taxon>
        <taxon>Thermomonosporaceae</taxon>
        <taxon>Actinomadura</taxon>
    </lineage>
</organism>
<name>A0A5D0UGF8_9ACTN</name>
<feature type="transmembrane region" description="Helical" evidence="1">
    <location>
        <begin position="354"/>
        <end position="380"/>
    </location>
</feature>
<feature type="transmembrane region" description="Helical" evidence="1">
    <location>
        <begin position="152"/>
        <end position="171"/>
    </location>
</feature>
<feature type="transmembrane region" description="Helical" evidence="1">
    <location>
        <begin position="311"/>
        <end position="333"/>
    </location>
</feature>
<feature type="transmembrane region" description="Helical" evidence="1">
    <location>
        <begin position="445"/>
        <end position="464"/>
    </location>
</feature>